<feature type="domain" description="Isopropylmalate dehydrogenase-like" evidence="5">
    <location>
        <begin position="3"/>
        <end position="344"/>
    </location>
</feature>
<feature type="compositionally biased region" description="Polar residues" evidence="3">
    <location>
        <begin position="968"/>
        <end position="977"/>
    </location>
</feature>
<evidence type="ECO:0000256" key="2">
    <source>
        <dbReference type="ARBA" id="ARBA00023242"/>
    </source>
</evidence>
<protein>
    <recommendedName>
        <fullName evidence="8">Fungal-specific transcription factor</fullName>
    </recommendedName>
</protein>
<keyword evidence="7" id="KW-1185">Reference proteome</keyword>
<feature type="compositionally biased region" description="Gly residues" evidence="3">
    <location>
        <begin position="949"/>
        <end position="966"/>
    </location>
</feature>
<dbReference type="Pfam" id="PF00180">
    <property type="entry name" value="Iso_dh"/>
    <property type="match status" value="1"/>
</dbReference>
<feature type="region of interest" description="Disordered" evidence="3">
    <location>
        <begin position="862"/>
        <end position="977"/>
    </location>
</feature>
<keyword evidence="2" id="KW-0539">Nucleus</keyword>
<evidence type="ECO:0000256" key="3">
    <source>
        <dbReference type="SAM" id="MobiDB-lite"/>
    </source>
</evidence>
<dbReference type="GeneID" id="98158259"/>
<evidence type="ECO:0008006" key="8">
    <source>
        <dbReference type="Google" id="ProtNLM"/>
    </source>
</evidence>
<dbReference type="SMART" id="SM00906">
    <property type="entry name" value="Fungal_trans"/>
    <property type="match status" value="1"/>
</dbReference>
<organism evidence="6 7">
    <name type="scientific">Aspergillus pseudodeflectus</name>
    <dbReference type="NCBI Taxonomy" id="176178"/>
    <lineage>
        <taxon>Eukaryota</taxon>
        <taxon>Fungi</taxon>
        <taxon>Dikarya</taxon>
        <taxon>Ascomycota</taxon>
        <taxon>Pezizomycotina</taxon>
        <taxon>Eurotiomycetes</taxon>
        <taxon>Eurotiomycetidae</taxon>
        <taxon>Eurotiales</taxon>
        <taxon>Aspergillaceae</taxon>
        <taxon>Aspergillus</taxon>
        <taxon>Aspergillus subgen. Nidulantes</taxon>
    </lineage>
</organism>
<dbReference type="InterPro" id="IPR024084">
    <property type="entry name" value="IsoPropMal-DH-like_dom"/>
</dbReference>
<feature type="compositionally biased region" description="Polar residues" evidence="3">
    <location>
        <begin position="895"/>
        <end position="927"/>
    </location>
</feature>
<dbReference type="EMBL" id="JBFXLR010000025">
    <property type="protein sequence ID" value="KAL2848728.1"/>
    <property type="molecule type" value="Genomic_DNA"/>
</dbReference>
<evidence type="ECO:0000256" key="1">
    <source>
        <dbReference type="ARBA" id="ARBA00007769"/>
    </source>
</evidence>
<evidence type="ECO:0000259" key="4">
    <source>
        <dbReference type="SMART" id="SM00906"/>
    </source>
</evidence>
<dbReference type="Proteomes" id="UP001610444">
    <property type="component" value="Unassembled WGS sequence"/>
</dbReference>
<dbReference type="InterPro" id="IPR007219">
    <property type="entry name" value="XnlR_reg_dom"/>
</dbReference>
<reference evidence="6 7" key="1">
    <citation type="submission" date="2024-07" db="EMBL/GenBank/DDBJ databases">
        <title>Section-level genome sequencing and comparative genomics of Aspergillus sections Usti and Cavernicolus.</title>
        <authorList>
            <consortium name="Lawrence Berkeley National Laboratory"/>
            <person name="Nybo J.L."/>
            <person name="Vesth T.C."/>
            <person name="Theobald S."/>
            <person name="Frisvad J.C."/>
            <person name="Larsen T.O."/>
            <person name="Kjaerboelling I."/>
            <person name="Rothschild-Mancinelli K."/>
            <person name="Lyhne E.K."/>
            <person name="Kogle M.E."/>
            <person name="Barry K."/>
            <person name="Clum A."/>
            <person name="Na H."/>
            <person name="Ledsgaard L."/>
            <person name="Lin J."/>
            <person name="Lipzen A."/>
            <person name="Kuo A."/>
            <person name="Riley R."/>
            <person name="Mondo S."/>
            <person name="LaButti K."/>
            <person name="Haridas S."/>
            <person name="Pangalinan J."/>
            <person name="Salamov A.A."/>
            <person name="Simmons B.A."/>
            <person name="Magnuson J.K."/>
            <person name="Chen J."/>
            <person name="Drula E."/>
            <person name="Henrissat B."/>
            <person name="Wiebenga A."/>
            <person name="Lubbers R.J."/>
            <person name="Gomes A.C."/>
            <person name="Macurrencykelacurrency M.R."/>
            <person name="Stajich J."/>
            <person name="Grigoriev I.V."/>
            <person name="Mortensen U.H."/>
            <person name="De vries R.P."/>
            <person name="Baker S.E."/>
            <person name="Andersen M.R."/>
        </authorList>
    </citation>
    <scope>NUCLEOTIDE SEQUENCE [LARGE SCALE GENOMIC DNA]</scope>
    <source>
        <strain evidence="6 7">CBS 756.74</strain>
    </source>
</reference>
<dbReference type="Gene3D" id="3.40.718.10">
    <property type="entry name" value="Isopropylmalate Dehydrogenase"/>
    <property type="match status" value="1"/>
</dbReference>
<dbReference type="PANTHER" id="PTHR43275">
    <property type="entry name" value="D-MALATE DEHYDROGENASE [DECARBOXYLATING]"/>
    <property type="match status" value="1"/>
</dbReference>
<feature type="domain" description="Xylanolytic transcriptional activator regulatory" evidence="4">
    <location>
        <begin position="550"/>
        <end position="626"/>
    </location>
</feature>
<dbReference type="SUPFAM" id="SSF53659">
    <property type="entry name" value="Isocitrate/Isopropylmalate dehydrogenase-like"/>
    <property type="match status" value="1"/>
</dbReference>
<feature type="compositionally biased region" description="Polar residues" evidence="3">
    <location>
        <begin position="862"/>
        <end position="875"/>
    </location>
</feature>
<dbReference type="RefSeq" id="XP_070898412.1">
    <property type="nucleotide sequence ID" value="XM_071043095.1"/>
</dbReference>
<evidence type="ECO:0000313" key="6">
    <source>
        <dbReference type="EMBL" id="KAL2848728.1"/>
    </source>
</evidence>
<dbReference type="NCBIfam" id="TIGR02089">
    <property type="entry name" value="TTC"/>
    <property type="match status" value="1"/>
</dbReference>
<accession>A0ABR4KBU4</accession>
<comment type="similarity">
    <text evidence="1">Belongs to the isocitrate and isopropylmalate dehydrogenases family.</text>
</comment>
<dbReference type="SMART" id="SM01329">
    <property type="entry name" value="Iso_dh"/>
    <property type="match status" value="1"/>
</dbReference>
<dbReference type="Pfam" id="PF04082">
    <property type="entry name" value="Fungal_trans"/>
    <property type="match status" value="1"/>
</dbReference>
<proteinExistence type="inferred from homology"/>
<gene>
    <name evidence="6" type="ORF">BJX68DRAFT_255777</name>
</gene>
<dbReference type="CDD" id="cd12148">
    <property type="entry name" value="fungal_TF_MHR"/>
    <property type="match status" value="1"/>
</dbReference>
<comment type="caution">
    <text evidence="6">The sequence shown here is derived from an EMBL/GenBank/DDBJ whole genome shotgun (WGS) entry which is preliminary data.</text>
</comment>
<evidence type="ECO:0000259" key="5">
    <source>
        <dbReference type="SMART" id="SM01329"/>
    </source>
</evidence>
<feature type="region of interest" description="Disordered" evidence="3">
    <location>
        <begin position="617"/>
        <end position="656"/>
    </location>
</feature>
<sequence>MHRIASIPGDGIGPEVVSATIEVVNKLSLKLGFQIEFTHIPWGTNYYKAHGQFMSDDGLDVLRKFDACLFGAVGDPDVPDHVSLWGLLLRIRSPLQLYANVRPVRTFPGTKSPLNTAKNGIDWVLVRENSEGEYCGQGGRSHIGHPWEAATEVAVFTRIGIERIMRFAFETARSRPRKKLTVVSKSNAMRHGMVLWDEVAEEVSRDFPDVNWDKMLVDAITIRMVAEPDSLDTIVGTNLHMDILSDLAAGLAGSIGVAPSSNLDPTRKNPSLFEPVHGSAFDITGKGVANPVATFWSAAEMLTWLGEKEAADKLMGCVERVCAAGILTADLGGQAKTQDVVDATPEIGSLTAQSPQESQFVGSSSGVFFIKTVRQAFFPSSGEFPPPEDTLVESLWTPHSSTHEETPVSHWEYDPSIACVLGQSPPQQLARDLMMVYFKVWHPLFPFLHGPTFLHAMESLYAEKDPNQAREISQNQSNTSWTTIFQCIFHLASLVRQDLQLPAECRIQSPISTSMHSLLSPLTARHDLLSLQALLASQLYLVATMSLRTASTVGGCMLRSMLHAGLHRCPFRYRELSASSQHRHLRKRIFWSAYALDRYLSQALGLPLGVQDSDIDVCPPGSPEIHKPLQHLPLPSASTPQPSEAESEQSKKETPFASYVQSGKLTGEALELFHKSIFVRSISQTSVLVLTTSVHKWWNSLDLPPSPPSQHLPSSSSSHQSPTSVTSIDSTPFNYTPFFTILYQHLLLLLNRPSLSLPNSTPEFASALQSCISAARHILLALKAQRDSHQALFWPGFLSAAWMAGLVLAFACQLGQYSRAKGCQEILSCLDFLRIMSTQWEPAKHCHRALSLLLRAVSKPDTTTSGPFTASTSGPRSGPIAGMSTDTGTAKADTTPPSASRTDPDPSLTNPSTVSLSRNRTNSSPSNARKKRRLDASLSSSYPHPAGPSGSGFGHGSCEGNRGLGVNGTESEATFGSQQDLNWDQTLALDMNMVDLLQEGNFDSLMDLFGQQYPTF</sequence>
<name>A0ABR4KBU4_9EURO</name>
<dbReference type="InterPro" id="IPR050501">
    <property type="entry name" value="ICDH/IPMDH"/>
</dbReference>
<evidence type="ECO:0000313" key="7">
    <source>
        <dbReference type="Proteomes" id="UP001610444"/>
    </source>
</evidence>
<dbReference type="PANTHER" id="PTHR43275:SF2">
    <property type="entry name" value="DEHYDROGENASE, PUTATIVE (AFU_ORTHOLOGUE AFUA_1G04150)-RELATED"/>
    <property type="match status" value="1"/>
</dbReference>
<dbReference type="InterPro" id="IPR011829">
    <property type="entry name" value="TTC_DH"/>
</dbReference>